<evidence type="ECO:0000313" key="4">
    <source>
        <dbReference type="Proteomes" id="UP000691718"/>
    </source>
</evidence>
<dbReference type="OrthoDB" id="7361881at2759"/>
<name>A0A8S3XRN0_PARAO</name>
<dbReference type="EMBL" id="CAJQZP010001305">
    <property type="protein sequence ID" value="CAG5037819.1"/>
    <property type="molecule type" value="Genomic_DNA"/>
</dbReference>
<organism evidence="3 4">
    <name type="scientific">Parnassius apollo</name>
    <name type="common">Apollo butterfly</name>
    <name type="synonym">Papilio apollo</name>
    <dbReference type="NCBI Taxonomy" id="110799"/>
    <lineage>
        <taxon>Eukaryota</taxon>
        <taxon>Metazoa</taxon>
        <taxon>Ecdysozoa</taxon>
        <taxon>Arthropoda</taxon>
        <taxon>Hexapoda</taxon>
        <taxon>Insecta</taxon>
        <taxon>Pterygota</taxon>
        <taxon>Neoptera</taxon>
        <taxon>Endopterygota</taxon>
        <taxon>Lepidoptera</taxon>
        <taxon>Glossata</taxon>
        <taxon>Ditrysia</taxon>
        <taxon>Papilionoidea</taxon>
        <taxon>Papilionidae</taxon>
        <taxon>Parnassiinae</taxon>
        <taxon>Parnassini</taxon>
        <taxon>Parnassius</taxon>
        <taxon>Parnassius</taxon>
    </lineage>
</organism>
<accession>A0A8S3XRN0</accession>
<gene>
    <name evidence="3" type="ORF">PAPOLLO_LOCUS21232</name>
</gene>
<evidence type="ECO:0000313" key="3">
    <source>
        <dbReference type="EMBL" id="CAG5037819.1"/>
    </source>
</evidence>
<comment type="caution">
    <text evidence="3">The sequence shown here is derived from an EMBL/GenBank/DDBJ whole genome shotgun (WGS) entry which is preliminary data.</text>
</comment>
<reference evidence="3" key="1">
    <citation type="submission" date="2021-04" db="EMBL/GenBank/DDBJ databases">
        <authorList>
            <person name="Tunstrom K."/>
        </authorList>
    </citation>
    <scope>NUCLEOTIDE SEQUENCE</scope>
</reference>
<evidence type="ECO:0000256" key="1">
    <source>
        <dbReference type="SAM" id="Coils"/>
    </source>
</evidence>
<keyword evidence="4" id="KW-1185">Reference proteome</keyword>
<protein>
    <submittedName>
        <fullName evidence="3">(apollo) hypothetical protein</fullName>
    </submittedName>
</protein>
<feature type="coiled-coil region" evidence="1">
    <location>
        <begin position="3"/>
        <end position="44"/>
    </location>
</feature>
<feature type="region of interest" description="Disordered" evidence="2">
    <location>
        <begin position="51"/>
        <end position="73"/>
    </location>
</feature>
<proteinExistence type="predicted"/>
<sequence length="97" mass="11184">MATMDLTNEVVRLRAELEKVSAERDMLLCEVSNLRRELELSELKQLQDDRGDKLDKLPQMGHVQNRFRSDKGCPTSDVSLKGSTVCRNIVTFRYNKL</sequence>
<dbReference type="Proteomes" id="UP000691718">
    <property type="component" value="Unassembled WGS sequence"/>
</dbReference>
<keyword evidence="1" id="KW-0175">Coiled coil</keyword>
<evidence type="ECO:0000256" key="2">
    <source>
        <dbReference type="SAM" id="MobiDB-lite"/>
    </source>
</evidence>
<dbReference type="AlphaFoldDB" id="A0A8S3XRN0"/>